<dbReference type="PANTHER" id="PTHR14672:SF1">
    <property type="entry name" value="MUCIN-16"/>
    <property type="match status" value="1"/>
</dbReference>
<dbReference type="PANTHER" id="PTHR14672">
    <property type="entry name" value="MUCIN-16"/>
    <property type="match status" value="1"/>
</dbReference>
<feature type="domain" description="SEA" evidence="3">
    <location>
        <begin position="1408"/>
        <end position="1528"/>
    </location>
</feature>
<dbReference type="Proteomes" id="UP000287033">
    <property type="component" value="Unassembled WGS sequence"/>
</dbReference>
<dbReference type="InterPro" id="IPR036364">
    <property type="entry name" value="SEA_dom_sf"/>
</dbReference>
<sequence>TSTASTETTTALATSSSTTTPGATSTASSTPASTSISTSPLTTSVTPETSTTSAETTTETVTTTSTPAPTSSTAQTTASSSASTSAVELTTASTTQGTTSTASTETLSASTQTIFTGPSSTSAEALTSTTAATTAGSSTEALTTVSTTITVTSLTTRAEMTSPSIQTSTNFPVTSSAITVSTSEALTTNTTHFFTVEPPIVPKTDNPIQTQTKKINVTFTVLSLPFTPVLQNLTSPLYLAESKNILEELNNLYANSKVNSTFLNCQPISFRPANDGNSTVEAFCTFIKLVSGQQIDEVQLYHEFRDNTNGITSLDNYSLDSNSLYVDAIIPAVTTTQTPNLGEKPIEFNVTFVITNLEFIQSLQDSSSLLFNSTSNDISGQLTTLFNESKINATFSHCKVVSFSLANGGSTSVYAICTFRNDSTAEEIDKVTVYREFRDNTKNISTLGNYSLDSNSLYVNGYHESTLFPTITPVVTTTQTPNVADKPIEFNVTFIITNLMFTQNLQDSSSLLHNSTSDIISKQLTALFNKSEINETFLHCQVISFSVANVANTSVYSLCTFRNDSTQDVDRVTVYHEFRDNTNNISTLGIYSLDNNSLYVNALPPALTTTYTPNGTEKPIEFNVTFTITNLEFTQSLQDSSSLLFSSASNIISHQLTALFTKSKVNKTFFHCNVVSFSVANVANTSVYSLCTFRNDSTQDVDRVTVYHEFRDNTNNISTLGIYSLDNNSLYVNALPPALTTTYTPNGTEKPIEFNVTFTITNLEFTQSLQDSSSLLFSSASNIISHQLTALFNRSKINATFSHCEVASFNLASIGNTSVYAICMFRNDSTAQEIDKVTVYHVFRDNTENISTLGIYSLDNNSLYVNGYHESIPLPTITPAVSTTQTPSPEEQFIEFNVTFVVINLEFTQPLQDSNSLLFKSASNIISHQLTELYGKSKINATFLTCQTISFRPTNIGSTSVYSICTFSNESTSEKVDKVIAYNVFRNNTKNISTLGAYALDNNSLYVNAPVVTTTPNPQVESFDFNVTFIITNLVPTTNLIASNSALHKSASNIINFQLNNVFTNSNINRTFSSCRVQSFSPASAVSTSVYTICTFRNDSNPQEVNRVTAYHEIRDNTNGISTLGAYSLDSNSLYVNAPFVTTTPNLQPQSFDFNVTFIITNLAATDNLISSNSALHKSASNIIAYQLNNLFRNSNINKTFSSCEVQSFSPANAASTSVYTICTFTNDSNPQEVNKVTAYHEIRDNTKVISTLGAYSLDSNSLYVNAPFVATTPNLQTAPFEFNVTFVITNLVPTTNLISSNSALHKSASNIIAYQLDNLFTNSNINKTFSSCRVQSFRPANAASTSVYTICTFSNDSNPQEVNRVIAYHEIRDNTKDISTLGAYSLDSNSLYVNAPFMTTTPNVQSQSFDFNVTFTITNLVPTTNLISSNSALHKSASNIIAYQLNKLFTNSNINKTFSSCKVQSFSPANDASTSVYTICTFTNDSNPQEVNKVTAYHEIRDNTKAISTLGAYSLDSNSLYVNGYHEVAPSAPPSVATTPNLQTKPFDFNVTFIITNLVPTANLISSNSALYKSASNIIAYQLNNLFINSNVNKTFSSCRVQSFSRTNVGSTSVHANCTFKNDSNPQEVNRITVYHEIRDNTKEISTLGAYSLDTNSLYVNGYHESARLITEAPVVVVTLQPNKGTKRNDFNVTFTIKNQEFGSELQNINSAEYTTTSRNVISLLDNLYKSSKINETFTNCELVSFSSANQGNTKVEAHCSFKNNPAVPGVDKVTVYNEFRDNTEKITTLGIYALNQDSLYVDGYHELEPTTAPAILPPEVREGDLPFEVNFTIINRNFTEALNNLNSPEYQSIVANVTKMLEQLYKNSALKDSYRICKVTGLRIGSVKCTCTCYFDPAAESEPVTAEQVKAEFATGTNATNLLGNVYQLRNTSLAVEAKAPIFSGRTEIPYWAIILIVLGILLILFLLFLLCLFITLCLKKKFHGSYNMMQNPIGVYFPHQKFY</sequence>
<dbReference type="OMA" id="TVSNHEC"/>
<dbReference type="STRING" id="137246.A0A401RJK4"/>
<feature type="domain" description="SEA" evidence="3">
    <location>
        <begin position="1825"/>
        <end position="1943"/>
    </location>
</feature>
<feature type="domain" description="SEA" evidence="3">
    <location>
        <begin position="211"/>
        <end position="331"/>
    </location>
</feature>
<protein>
    <recommendedName>
        <fullName evidence="3">SEA domain-containing protein</fullName>
    </recommendedName>
</protein>
<evidence type="ECO:0000313" key="4">
    <source>
        <dbReference type="EMBL" id="GCC18342.1"/>
    </source>
</evidence>
<comment type="caution">
    <text evidence="4">The sequence shown here is derived from an EMBL/GenBank/DDBJ whole genome shotgun (WGS) entry which is preliminary data.</text>
</comment>
<feature type="transmembrane region" description="Helical" evidence="2">
    <location>
        <begin position="1953"/>
        <end position="1981"/>
    </location>
</feature>
<dbReference type="SMART" id="SM00200">
    <property type="entry name" value="SEA"/>
    <property type="match status" value="13"/>
</dbReference>
<gene>
    <name evidence="4" type="ORF">chiPu_0020772</name>
</gene>
<feature type="domain" description="SEA" evidence="3">
    <location>
        <begin position="750"/>
        <end position="870"/>
    </location>
</feature>
<dbReference type="Gene3D" id="3.30.70.960">
    <property type="entry name" value="SEA domain"/>
    <property type="match status" value="13"/>
</dbReference>
<feature type="domain" description="SEA" evidence="3">
    <location>
        <begin position="1150"/>
        <end position="1270"/>
    </location>
</feature>
<dbReference type="SUPFAM" id="SSF82671">
    <property type="entry name" value="SEA domain"/>
    <property type="match status" value="13"/>
</dbReference>
<evidence type="ECO:0000256" key="1">
    <source>
        <dbReference type="SAM" id="MobiDB-lite"/>
    </source>
</evidence>
<keyword evidence="5" id="KW-1185">Reference proteome</keyword>
<keyword evidence="2" id="KW-1133">Transmembrane helix</keyword>
<dbReference type="PROSITE" id="PS50024">
    <property type="entry name" value="SEA"/>
    <property type="match status" value="13"/>
</dbReference>
<organism evidence="4 5">
    <name type="scientific">Chiloscyllium punctatum</name>
    <name type="common">Brownbanded bambooshark</name>
    <name type="synonym">Hemiscyllium punctatum</name>
    <dbReference type="NCBI Taxonomy" id="137246"/>
    <lineage>
        <taxon>Eukaryota</taxon>
        <taxon>Metazoa</taxon>
        <taxon>Chordata</taxon>
        <taxon>Craniata</taxon>
        <taxon>Vertebrata</taxon>
        <taxon>Chondrichthyes</taxon>
        <taxon>Elasmobranchii</taxon>
        <taxon>Galeomorphii</taxon>
        <taxon>Galeoidea</taxon>
        <taxon>Orectolobiformes</taxon>
        <taxon>Hemiscylliidae</taxon>
        <taxon>Chiloscyllium</taxon>
    </lineage>
</organism>
<evidence type="ECO:0000313" key="5">
    <source>
        <dbReference type="Proteomes" id="UP000287033"/>
    </source>
</evidence>
<keyword evidence="2" id="KW-0472">Membrane</keyword>
<dbReference type="OrthoDB" id="9947814at2759"/>
<feature type="domain" description="SEA" evidence="3">
    <location>
        <begin position="1277"/>
        <end position="1399"/>
    </location>
</feature>
<evidence type="ECO:0000256" key="2">
    <source>
        <dbReference type="SAM" id="Phobius"/>
    </source>
</evidence>
<feature type="domain" description="SEA" evidence="3">
    <location>
        <begin position="486"/>
        <end position="605"/>
    </location>
</feature>
<dbReference type="InterPro" id="IPR000082">
    <property type="entry name" value="SEA_dom"/>
</dbReference>
<feature type="domain" description="SEA" evidence="3">
    <location>
        <begin position="1546"/>
        <end position="1666"/>
    </location>
</feature>
<feature type="domain" description="SEA" evidence="3">
    <location>
        <begin position="618"/>
        <end position="737"/>
    </location>
</feature>
<reference evidence="4 5" key="1">
    <citation type="journal article" date="2018" name="Nat. Ecol. Evol.">
        <title>Shark genomes provide insights into elasmobranch evolution and the origin of vertebrates.</title>
        <authorList>
            <person name="Hara Y"/>
            <person name="Yamaguchi K"/>
            <person name="Onimaru K"/>
            <person name="Kadota M"/>
            <person name="Koyanagi M"/>
            <person name="Keeley SD"/>
            <person name="Tatsumi K"/>
            <person name="Tanaka K"/>
            <person name="Motone F"/>
            <person name="Kageyama Y"/>
            <person name="Nozu R"/>
            <person name="Adachi N"/>
            <person name="Nishimura O"/>
            <person name="Nakagawa R"/>
            <person name="Tanegashima C"/>
            <person name="Kiyatake I"/>
            <person name="Matsumoto R"/>
            <person name="Murakumo K"/>
            <person name="Nishida K"/>
            <person name="Terakita A"/>
            <person name="Kuratani S"/>
            <person name="Sato K"/>
            <person name="Hyodo S Kuraku.S."/>
        </authorList>
    </citation>
    <scope>NUCLEOTIDE SEQUENCE [LARGE SCALE GENOMIC DNA]</scope>
</reference>
<dbReference type="Pfam" id="PF01390">
    <property type="entry name" value="SEA"/>
    <property type="match status" value="13"/>
</dbReference>
<name>A0A401RJK4_CHIPU</name>
<keyword evidence="2" id="KW-0812">Transmembrane</keyword>
<dbReference type="InterPro" id="IPR028850">
    <property type="entry name" value="MUC16"/>
</dbReference>
<proteinExistence type="predicted"/>
<evidence type="ECO:0000259" key="3">
    <source>
        <dbReference type="PROSITE" id="PS50024"/>
    </source>
</evidence>
<feature type="region of interest" description="Disordered" evidence="1">
    <location>
        <begin position="1"/>
        <end position="141"/>
    </location>
</feature>
<feature type="non-terminal residue" evidence="4">
    <location>
        <position position="1"/>
    </location>
</feature>
<feature type="domain" description="SEA" evidence="3">
    <location>
        <begin position="1688"/>
        <end position="1808"/>
    </location>
</feature>
<feature type="domain" description="SEA" evidence="3">
    <location>
        <begin position="344"/>
        <end position="464"/>
    </location>
</feature>
<dbReference type="EMBL" id="BEZZ01002927">
    <property type="protein sequence ID" value="GCC18342.1"/>
    <property type="molecule type" value="Genomic_DNA"/>
</dbReference>
<feature type="domain" description="SEA" evidence="3">
    <location>
        <begin position="890"/>
        <end position="1012"/>
    </location>
</feature>
<accession>A0A401RJK4</accession>
<feature type="domain" description="SEA" evidence="3">
    <location>
        <begin position="1021"/>
        <end position="1141"/>
    </location>
</feature>